<dbReference type="AlphaFoldDB" id="A0A1H7CQ32"/>
<gene>
    <name evidence="1" type="ORF">SAMN05444007_108236</name>
</gene>
<keyword evidence="2" id="KW-1185">Reference proteome</keyword>
<sequence length="58" mass="6516">MTVVFLVCILWRFDGECGGAVAISARTATWSDKPCEELCPPKLRPHLLNCAKRREVRA</sequence>
<evidence type="ECO:0000313" key="2">
    <source>
        <dbReference type="Proteomes" id="UP000199379"/>
    </source>
</evidence>
<organism evidence="1 2">
    <name type="scientific">Cribrihabitans marinus</name>
    <dbReference type="NCBI Taxonomy" id="1227549"/>
    <lineage>
        <taxon>Bacteria</taxon>
        <taxon>Pseudomonadati</taxon>
        <taxon>Pseudomonadota</taxon>
        <taxon>Alphaproteobacteria</taxon>
        <taxon>Rhodobacterales</taxon>
        <taxon>Paracoccaceae</taxon>
        <taxon>Cribrihabitans</taxon>
    </lineage>
</organism>
<dbReference type="Proteomes" id="UP000199379">
    <property type="component" value="Unassembled WGS sequence"/>
</dbReference>
<proteinExistence type="predicted"/>
<accession>A0A1H7CQ32</accession>
<evidence type="ECO:0000313" key="1">
    <source>
        <dbReference type="EMBL" id="SEJ91324.1"/>
    </source>
</evidence>
<protein>
    <submittedName>
        <fullName evidence="1">Uncharacterized protein</fullName>
    </submittedName>
</protein>
<dbReference type="RefSeq" id="WP_177175466.1">
    <property type="nucleotide sequence ID" value="NZ_BMGV01000008.1"/>
</dbReference>
<dbReference type="STRING" id="1227549.SAMN05444007_108236"/>
<reference evidence="1 2" key="1">
    <citation type="submission" date="2016-10" db="EMBL/GenBank/DDBJ databases">
        <authorList>
            <person name="de Groot N.N."/>
        </authorList>
    </citation>
    <scope>NUCLEOTIDE SEQUENCE [LARGE SCALE GENOMIC DNA]</scope>
    <source>
        <strain evidence="1 2">DSM 29340</strain>
    </source>
</reference>
<name>A0A1H7CQ32_9RHOB</name>
<dbReference type="EMBL" id="FNYD01000008">
    <property type="protein sequence ID" value="SEJ91324.1"/>
    <property type="molecule type" value="Genomic_DNA"/>
</dbReference>